<dbReference type="EMBL" id="CP121671">
    <property type="protein sequence ID" value="WFT75747.1"/>
    <property type="molecule type" value="Genomic_DNA"/>
</dbReference>
<name>A0ABY8J2E7_9BACI</name>
<sequence>MGTSEQLGKEIISRFSTCIDVPINLMDPIGRTVDELNQQYSWPPLYLTGYLPDIPS</sequence>
<organism evidence="1 2">
    <name type="scientific">Halobacillus naozhouensis</name>
    <dbReference type="NCBI Taxonomy" id="554880"/>
    <lineage>
        <taxon>Bacteria</taxon>
        <taxon>Bacillati</taxon>
        <taxon>Bacillota</taxon>
        <taxon>Bacilli</taxon>
        <taxon>Bacillales</taxon>
        <taxon>Bacillaceae</taxon>
        <taxon>Halobacillus</taxon>
    </lineage>
</organism>
<accession>A0ABY8J2E7</accession>
<protein>
    <submittedName>
        <fullName evidence="1">Uncharacterized protein</fullName>
    </submittedName>
</protein>
<keyword evidence="2" id="KW-1185">Reference proteome</keyword>
<evidence type="ECO:0000313" key="2">
    <source>
        <dbReference type="Proteomes" id="UP001221597"/>
    </source>
</evidence>
<proteinExistence type="predicted"/>
<dbReference type="Proteomes" id="UP001221597">
    <property type="component" value="Chromosome"/>
</dbReference>
<gene>
    <name evidence="1" type="ORF">P9989_05010</name>
</gene>
<evidence type="ECO:0000313" key="1">
    <source>
        <dbReference type="EMBL" id="WFT75747.1"/>
    </source>
</evidence>
<dbReference type="RefSeq" id="WP_283077711.1">
    <property type="nucleotide sequence ID" value="NZ_CP121671.1"/>
</dbReference>
<reference evidence="1 2" key="1">
    <citation type="submission" date="2023-04" db="EMBL/GenBank/DDBJ databases">
        <title>Genome sequence of Halobacillus naozhouensis KACC 21980.</title>
        <authorList>
            <person name="Kim S."/>
            <person name="Heo J."/>
            <person name="Kwon S.-W."/>
        </authorList>
    </citation>
    <scope>NUCLEOTIDE SEQUENCE [LARGE SCALE GENOMIC DNA]</scope>
    <source>
        <strain evidence="1 2">KCTC 13234</strain>
    </source>
</reference>